<evidence type="ECO:0000313" key="4">
    <source>
        <dbReference type="EMBL" id="AGU53647.1"/>
    </source>
</evidence>
<dbReference type="PANTHER" id="PTHR13774:SF39">
    <property type="entry name" value="BIOSYNTHESIS PROTEIN, PUTATIVE-RELATED"/>
    <property type="match status" value="1"/>
</dbReference>
<proteinExistence type="inferred from homology"/>
<reference evidence="4 5" key="1">
    <citation type="submission" date="2012-10" db="EMBL/GenBank/DDBJ databases">
        <title>Genome sequence of Variovorax paradoxus B4.</title>
        <authorList>
            <person name="Schuldes J."/>
            <person name="Brandt U."/>
            <person name="Hiessl S."/>
            <person name="Wuebbeler J.H."/>
            <person name="Thuermer A."/>
            <person name="Steinbuechel A."/>
            <person name="Daniel R."/>
        </authorList>
    </citation>
    <scope>NUCLEOTIDE SEQUENCE [LARGE SCALE GENOMIC DNA]</scope>
    <source>
        <strain evidence="4 5">B4</strain>
    </source>
</reference>
<dbReference type="KEGG" id="vpd:VAPA_2c10910"/>
<dbReference type="Pfam" id="PF02567">
    <property type="entry name" value="PhzC-PhzF"/>
    <property type="match status" value="1"/>
</dbReference>
<dbReference type="SUPFAM" id="SSF54506">
    <property type="entry name" value="Diaminopimelate epimerase-like"/>
    <property type="match status" value="1"/>
</dbReference>
<dbReference type="InterPro" id="IPR003719">
    <property type="entry name" value="Phenazine_PhzF-like"/>
</dbReference>
<organism evidence="4 5">
    <name type="scientific">Variovorax paradoxus B4</name>
    <dbReference type="NCBI Taxonomy" id="1246301"/>
    <lineage>
        <taxon>Bacteria</taxon>
        <taxon>Pseudomonadati</taxon>
        <taxon>Pseudomonadota</taxon>
        <taxon>Betaproteobacteria</taxon>
        <taxon>Burkholderiales</taxon>
        <taxon>Comamonadaceae</taxon>
        <taxon>Variovorax</taxon>
    </lineage>
</organism>
<dbReference type="EMBL" id="CP003912">
    <property type="protein sequence ID" value="AGU53647.1"/>
    <property type="molecule type" value="Genomic_DNA"/>
</dbReference>
<gene>
    <name evidence="4" type="ORF">VAPA_2c10910</name>
</gene>
<dbReference type="Proteomes" id="UP000016223">
    <property type="component" value="Chromosome 2"/>
</dbReference>
<dbReference type="Gene3D" id="3.10.310.10">
    <property type="entry name" value="Diaminopimelate Epimerase, Chain A, domain 1"/>
    <property type="match status" value="2"/>
</dbReference>
<dbReference type="RefSeq" id="WP_021004473.1">
    <property type="nucleotide sequence ID" value="NC_022234.1"/>
</dbReference>
<dbReference type="HOGENOM" id="CLU_048756_0_2_4"/>
<name>T1XLA6_VARPD</name>
<evidence type="ECO:0000256" key="1">
    <source>
        <dbReference type="ARBA" id="ARBA00008270"/>
    </source>
</evidence>
<dbReference type="GO" id="GO:0016853">
    <property type="term" value="F:isomerase activity"/>
    <property type="evidence" value="ECO:0007669"/>
    <property type="project" value="UniProtKB-KW"/>
</dbReference>
<comment type="similarity">
    <text evidence="1">Belongs to the PhzF family.</text>
</comment>
<evidence type="ECO:0000256" key="3">
    <source>
        <dbReference type="PIRSR" id="PIRSR016184-1"/>
    </source>
</evidence>
<protein>
    <submittedName>
        <fullName evidence="4">Putative phenazine biosynthesis protein, PhzF family</fullName>
    </submittedName>
</protein>
<dbReference type="PIRSF" id="PIRSF016184">
    <property type="entry name" value="PhzC_PhzF"/>
    <property type="match status" value="1"/>
</dbReference>
<accession>T1XLA6</accession>
<dbReference type="PATRIC" id="fig|1246301.3.peg.6607"/>
<keyword evidence="2" id="KW-0413">Isomerase</keyword>
<dbReference type="AlphaFoldDB" id="T1XLA6"/>
<feature type="active site" evidence="3">
    <location>
        <position position="51"/>
    </location>
</feature>
<evidence type="ECO:0000256" key="2">
    <source>
        <dbReference type="ARBA" id="ARBA00023235"/>
    </source>
</evidence>
<sequence length="299" mass="32061">MNMAHRQSGEVAGIRVFVNGPRGGNPVPMVRNADGMAASDMQDVARRHGHESAFVFESNEPGIDWKFRFFVPNHEMEMCGHATVGTLWALRAWGEWTTPSARIRTLSGVVDAWWDAPRGRVWISQPKVRLSAVDAHFGERVCQVLSPQLPVERHSLVENAATSRVKTLVRMPTIAALDALTPLLGQIEATCASIDSTGLYPYAVETGADGTPVVAARQFPRSSGYPEDAATGIAAAALWGYLSITDAIPVGTPAAPVVTSIRQGEAMGSPSAIELQARFGAHGEVVGCWLSGHVEWAAL</sequence>
<dbReference type="NCBIfam" id="TIGR00654">
    <property type="entry name" value="PhzF_family"/>
    <property type="match status" value="1"/>
</dbReference>
<dbReference type="PANTHER" id="PTHR13774">
    <property type="entry name" value="PHENAZINE BIOSYNTHESIS PROTEIN"/>
    <property type="match status" value="1"/>
</dbReference>
<evidence type="ECO:0000313" key="5">
    <source>
        <dbReference type="Proteomes" id="UP000016223"/>
    </source>
</evidence>
<dbReference type="GO" id="GO:0005737">
    <property type="term" value="C:cytoplasm"/>
    <property type="evidence" value="ECO:0007669"/>
    <property type="project" value="TreeGrafter"/>
</dbReference>